<evidence type="ECO:0000313" key="3">
    <source>
        <dbReference type="Proteomes" id="UP000821656"/>
    </source>
</evidence>
<comment type="caution">
    <text evidence="2">The sequence shown here is derived from an EMBL/GenBank/DDBJ whole genome shotgun (WGS) entry which is preliminary data.</text>
</comment>
<gene>
    <name evidence="2" type="ORF">DFH45_005332</name>
</gene>
<dbReference type="Pfam" id="PF13936">
    <property type="entry name" value="HTH_38"/>
    <property type="match status" value="1"/>
</dbReference>
<dbReference type="InterPro" id="IPR025246">
    <property type="entry name" value="IS30-like_HTH"/>
</dbReference>
<name>A0A9Q5CVD1_CLOBE</name>
<protein>
    <submittedName>
        <fullName evidence="2">IS30 family transposase</fullName>
    </submittedName>
</protein>
<organism evidence="2 3">
    <name type="scientific">Clostridium beijerinckii</name>
    <name type="common">Clostridium MP</name>
    <dbReference type="NCBI Taxonomy" id="1520"/>
    <lineage>
        <taxon>Bacteria</taxon>
        <taxon>Bacillati</taxon>
        <taxon>Bacillota</taxon>
        <taxon>Clostridia</taxon>
        <taxon>Eubacteriales</taxon>
        <taxon>Clostridiaceae</taxon>
        <taxon>Clostridium</taxon>
    </lineage>
</organism>
<evidence type="ECO:0000259" key="1">
    <source>
        <dbReference type="Pfam" id="PF13936"/>
    </source>
</evidence>
<dbReference type="EMBL" id="JABSXK010000001">
    <property type="protein sequence ID" value="NRV12369.1"/>
    <property type="molecule type" value="Genomic_DNA"/>
</dbReference>
<feature type="domain" description="Transposase IS30-like HTH" evidence="1">
    <location>
        <begin position="12"/>
        <end position="55"/>
    </location>
</feature>
<evidence type="ECO:0000313" key="2">
    <source>
        <dbReference type="EMBL" id="NRV12369.1"/>
    </source>
</evidence>
<dbReference type="AlphaFoldDB" id="A0A9Q5CVD1"/>
<dbReference type="Proteomes" id="UP000821656">
    <property type="component" value="Unassembled WGS sequence"/>
</dbReference>
<sequence length="66" mass="7900">MDYPNNNTESRKNKHLNFEKRMIIQLRLKDGFSAYKISKELNRSINTILNEIRRGTTTQIKQGRLY</sequence>
<proteinExistence type="predicted"/>
<reference evidence="2" key="1">
    <citation type="submission" date="2020-05" db="EMBL/GenBank/DDBJ databases">
        <title>Genomic insights into acetone-butanol-ethanol (ABE) fermentation by sequencing solventogenic clostridia strains.</title>
        <authorList>
            <person name="Brown S."/>
        </authorList>
    </citation>
    <scope>NUCLEOTIDE SEQUENCE</scope>
    <source>
        <strain evidence="2">DJ126</strain>
    </source>
</reference>
<accession>A0A9Q5CVD1</accession>